<dbReference type="STRING" id="76021.BS329_08180"/>
<keyword evidence="4" id="KW-0804">Transcription</keyword>
<reference evidence="8 9" key="1">
    <citation type="submission" date="2016-01" db="EMBL/GenBank/DDBJ databases">
        <title>Amycolatopsis coloradensis genome sequencing and assembly.</title>
        <authorList>
            <person name="Mayilraj S."/>
        </authorList>
    </citation>
    <scope>NUCLEOTIDE SEQUENCE [LARGE SCALE GENOMIC DNA]</scope>
    <source>
        <strain evidence="8 9">DSM 44225</strain>
    </source>
</reference>
<dbReference type="GO" id="GO:0006355">
    <property type="term" value="P:regulation of DNA-templated transcription"/>
    <property type="evidence" value="ECO:0007669"/>
    <property type="project" value="InterPro"/>
</dbReference>
<dbReference type="PANTHER" id="PTHR35807:SF1">
    <property type="entry name" value="TRANSCRIPTIONAL REGULATOR REDD"/>
    <property type="match status" value="1"/>
</dbReference>
<dbReference type="InterPro" id="IPR041664">
    <property type="entry name" value="AAA_16"/>
</dbReference>
<dbReference type="PANTHER" id="PTHR35807">
    <property type="entry name" value="TRANSCRIPTIONAL REGULATOR REDD-RELATED"/>
    <property type="match status" value="1"/>
</dbReference>
<evidence type="ECO:0000256" key="1">
    <source>
        <dbReference type="ARBA" id="ARBA00005820"/>
    </source>
</evidence>
<dbReference type="InterPro" id="IPR005158">
    <property type="entry name" value="BTAD"/>
</dbReference>
<dbReference type="InterPro" id="IPR036388">
    <property type="entry name" value="WH-like_DNA-bd_sf"/>
</dbReference>
<dbReference type="SUPFAM" id="SSF52540">
    <property type="entry name" value="P-loop containing nucleoside triphosphate hydrolases"/>
    <property type="match status" value="1"/>
</dbReference>
<dbReference type="Gene3D" id="1.10.10.10">
    <property type="entry name" value="Winged helix-like DNA-binding domain superfamily/Winged helix DNA-binding domain"/>
    <property type="match status" value="1"/>
</dbReference>
<evidence type="ECO:0000256" key="3">
    <source>
        <dbReference type="ARBA" id="ARBA00023125"/>
    </source>
</evidence>
<dbReference type="InterPro" id="IPR016032">
    <property type="entry name" value="Sig_transdc_resp-reg_C-effctor"/>
</dbReference>
<name>A0A1R0KYR8_9PSEU</name>
<evidence type="ECO:0000256" key="4">
    <source>
        <dbReference type="ARBA" id="ARBA00023163"/>
    </source>
</evidence>
<feature type="DNA-binding region" description="OmpR/PhoB-type" evidence="5">
    <location>
        <begin position="1"/>
        <end position="97"/>
    </location>
</feature>
<dbReference type="RefSeq" id="WP_076157498.1">
    <property type="nucleotide sequence ID" value="NZ_JBEZVB010000002.1"/>
</dbReference>
<dbReference type="Pfam" id="PF00486">
    <property type="entry name" value="Trans_reg_C"/>
    <property type="match status" value="1"/>
</dbReference>
<dbReference type="Pfam" id="PF03704">
    <property type="entry name" value="BTAD"/>
    <property type="match status" value="1"/>
</dbReference>
<dbReference type="Proteomes" id="UP000187486">
    <property type="component" value="Unassembled WGS sequence"/>
</dbReference>
<dbReference type="EMBL" id="MQUQ01000004">
    <property type="protein sequence ID" value="OLZ54496.1"/>
    <property type="molecule type" value="Genomic_DNA"/>
</dbReference>
<comment type="caution">
    <text evidence="8">The sequence shown here is derived from an EMBL/GenBank/DDBJ whole genome shotgun (WGS) entry which is preliminary data.</text>
</comment>
<dbReference type="SMART" id="SM00862">
    <property type="entry name" value="Trans_reg_C"/>
    <property type="match status" value="1"/>
</dbReference>
<dbReference type="SUPFAM" id="SSF48452">
    <property type="entry name" value="TPR-like"/>
    <property type="match status" value="1"/>
</dbReference>
<comment type="similarity">
    <text evidence="1">Belongs to the AfsR/DnrI/RedD regulatory family.</text>
</comment>
<dbReference type="SUPFAM" id="SSF46894">
    <property type="entry name" value="C-terminal effector domain of the bipartite response regulators"/>
    <property type="match status" value="1"/>
</dbReference>
<evidence type="ECO:0000256" key="5">
    <source>
        <dbReference type="PROSITE-ProRule" id="PRU01091"/>
    </source>
</evidence>
<dbReference type="InterPro" id="IPR051677">
    <property type="entry name" value="AfsR-DnrI-RedD_regulator"/>
</dbReference>
<dbReference type="CDD" id="cd15831">
    <property type="entry name" value="BTAD"/>
    <property type="match status" value="1"/>
</dbReference>
<dbReference type="AlphaFoldDB" id="A0A1R0KYR8"/>
<dbReference type="GO" id="GO:0003677">
    <property type="term" value="F:DNA binding"/>
    <property type="evidence" value="ECO:0007669"/>
    <property type="project" value="UniProtKB-UniRule"/>
</dbReference>
<dbReference type="InterPro" id="IPR011990">
    <property type="entry name" value="TPR-like_helical_dom_sf"/>
</dbReference>
<dbReference type="OrthoDB" id="8482304at2"/>
<evidence type="ECO:0000256" key="6">
    <source>
        <dbReference type="SAM" id="MobiDB-lite"/>
    </source>
</evidence>
<accession>A0A1R0KYR8</accession>
<evidence type="ECO:0000259" key="7">
    <source>
        <dbReference type="PROSITE" id="PS51755"/>
    </source>
</evidence>
<dbReference type="Pfam" id="PF13191">
    <property type="entry name" value="AAA_16"/>
    <property type="match status" value="1"/>
</dbReference>
<dbReference type="InterPro" id="IPR027417">
    <property type="entry name" value="P-loop_NTPase"/>
</dbReference>
<proteinExistence type="inferred from homology"/>
<feature type="region of interest" description="Disordered" evidence="6">
    <location>
        <begin position="249"/>
        <end position="268"/>
    </location>
</feature>
<dbReference type="SMART" id="SM01043">
    <property type="entry name" value="BTAD"/>
    <property type="match status" value="1"/>
</dbReference>
<protein>
    <submittedName>
        <fullName evidence="8">SARP family transcriptional regulator</fullName>
    </submittedName>
</protein>
<dbReference type="InterPro" id="IPR001867">
    <property type="entry name" value="OmpR/PhoB-type_DNA-bd"/>
</dbReference>
<gene>
    <name evidence="8" type="ORF">BS329_08180</name>
</gene>
<feature type="compositionally biased region" description="Basic and acidic residues" evidence="6">
    <location>
        <begin position="249"/>
        <end position="262"/>
    </location>
</feature>
<dbReference type="Gene3D" id="1.25.40.10">
    <property type="entry name" value="Tetratricopeptide repeat domain"/>
    <property type="match status" value="1"/>
</dbReference>
<evidence type="ECO:0000256" key="2">
    <source>
        <dbReference type="ARBA" id="ARBA00023015"/>
    </source>
</evidence>
<evidence type="ECO:0000313" key="8">
    <source>
        <dbReference type="EMBL" id="OLZ54496.1"/>
    </source>
</evidence>
<sequence>MDEVPSLTVRLLGGSPAWHGDGEIALGPAQRQAVFATLALHAGQFVSRKDIIDAVWGERPPDSATGIVYTYVSALRRALEPVGEPLVATRAGYRLDLPRQQVDVHVFEAELDRARTHRLAGAHQRELESLRSALDQWRGSALNGIPGPFAETERARLNELRMSAAERQAEVALHLGGHRELAGELAVLVERHPLREGLHRMLVTALFRSGRQAEALAAFDRARETIIERSGLEPGPELLALRQRVLDGDPSLHHQDQPERHRPTQALPERPSAFVGREFELGRLRRHLSALLDEGRGGTVWLDGEAGSGKSALLAEALATARHRTSWVEADELTSAVPLSLIADCLGGEALESLDKTVTGLCEDGPRVLVFEDLHWADEESLLAWQRLHLLTAHLPLLLIGSARPLPRRRTLDVLRARLEGDIVSLPPFDSAGVAALAEEFLARCPGEEFLGFAAEYTAGNAGYLRELFAEFADGRDVTTAPHSRITAVVEDHLSTLSVPCKRTLNSAALLGSSFTVADLAGVTGRDLRALIEVVEEALAARVLETEDDRLRFRVPLERSVFAANTPPAIRAVLHQEIAATMAGSGAPADRVAEQLLQAGDELTAAWIPQWLLDNVGALSTGPAVELLHLLSHQRNLTEDQHESLTGELAALLLPEAGTESSWPAGRTGEAAQPWCAPLHALARPGVPFQRGPLR</sequence>
<dbReference type="PROSITE" id="PS51755">
    <property type="entry name" value="OMPR_PHOB"/>
    <property type="match status" value="1"/>
</dbReference>
<keyword evidence="9" id="KW-1185">Reference proteome</keyword>
<feature type="domain" description="OmpR/PhoB-type" evidence="7">
    <location>
        <begin position="1"/>
        <end position="97"/>
    </location>
</feature>
<keyword evidence="2" id="KW-0805">Transcription regulation</keyword>
<dbReference type="GO" id="GO:0000160">
    <property type="term" value="P:phosphorelay signal transduction system"/>
    <property type="evidence" value="ECO:0007669"/>
    <property type="project" value="InterPro"/>
</dbReference>
<organism evidence="8 9">
    <name type="scientific">Amycolatopsis coloradensis</name>
    <dbReference type="NCBI Taxonomy" id="76021"/>
    <lineage>
        <taxon>Bacteria</taxon>
        <taxon>Bacillati</taxon>
        <taxon>Actinomycetota</taxon>
        <taxon>Actinomycetes</taxon>
        <taxon>Pseudonocardiales</taxon>
        <taxon>Pseudonocardiaceae</taxon>
        <taxon>Amycolatopsis</taxon>
    </lineage>
</organism>
<dbReference type="CDD" id="cd00383">
    <property type="entry name" value="trans_reg_C"/>
    <property type="match status" value="1"/>
</dbReference>
<evidence type="ECO:0000313" key="9">
    <source>
        <dbReference type="Proteomes" id="UP000187486"/>
    </source>
</evidence>
<keyword evidence="3 5" id="KW-0238">DNA-binding</keyword>